<organism evidence="2 3">
    <name type="scientific">Psittacicella melopsittaci</name>
    <dbReference type="NCBI Taxonomy" id="2028576"/>
    <lineage>
        <taxon>Bacteria</taxon>
        <taxon>Pseudomonadati</taxon>
        <taxon>Pseudomonadota</taxon>
        <taxon>Gammaproteobacteria</taxon>
        <taxon>Pasteurellales</taxon>
        <taxon>Psittacicellaceae</taxon>
        <taxon>Psittacicella</taxon>
    </lineage>
</organism>
<dbReference type="RefSeq" id="WP_119497586.1">
    <property type="nucleotide sequence ID" value="NZ_NRJH01000057.1"/>
</dbReference>
<feature type="transmembrane region" description="Helical" evidence="1">
    <location>
        <begin position="168"/>
        <end position="188"/>
    </location>
</feature>
<feature type="transmembrane region" description="Helical" evidence="1">
    <location>
        <begin position="97"/>
        <end position="114"/>
    </location>
</feature>
<gene>
    <name evidence="2" type="ORF">CJP74_06780</name>
</gene>
<accession>A0A3A1Y3A9</accession>
<feature type="transmembrane region" description="Helical" evidence="1">
    <location>
        <begin position="139"/>
        <end position="162"/>
    </location>
</feature>
<keyword evidence="3" id="KW-1185">Reference proteome</keyword>
<feature type="transmembrane region" description="Helical" evidence="1">
    <location>
        <begin position="73"/>
        <end position="91"/>
    </location>
</feature>
<reference evidence="2 3" key="1">
    <citation type="submission" date="2017-08" db="EMBL/GenBank/DDBJ databases">
        <title>Reclassification of Bisgaard taxon 37 and 44.</title>
        <authorList>
            <person name="Christensen H."/>
        </authorList>
    </citation>
    <scope>NUCLEOTIDE SEQUENCE [LARGE SCALE GENOMIC DNA]</scope>
    <source>
        <strain evidence="2 3">B96_4</strain>
    </source>
</reference>
<feature type="transmembrane region" description="Helical" evidence="1">
    <location>
        <begin position="36"/>
        <end position="57"/>
    </location>
</feature>
<dbReference type="EMBL" id="NRJH01000057">
    <property type="protein sequence ID" value="RIY31698.1"/>
    <property type="molecule type" value="Genomic_DNA"/>
</dbReference>
<sequence>MLQHLKHNYVFYILFLLFILLARFDITWQNKFLTEYYRLPFFTLAVITSIFIFAFSFKNARLCNTQSLNYRKLSLVTIGYSGYEIIAAFMARDPSKAQLLVYVIILFLGILFYFHRDSRLNLDEDSPEFDKAYLGERKYVNWVIYPALAIVFVLQNLFYLYVNFAFEIYFNPLLQIAFGISLANAALILSRTRLDNLKHFLLIIETLFLILALGFYLYLFVSKLHFLSDDALISNKLVLTYIFTFIAIAIINLSLAFTKAWKGFSGFFIKLSTNLLYLSFFLISYRVLYF</sequence>
<feature type="transmembrane region" description="Helical" evidence="1">
    <location>
        <begin position="267"/>
        <end position="288"/>
    </location>
</feature>
<feature type="transmembrane region" description="Helical" evidence="1">
    <location>
        <begin position="238"/>
        <end position="255"/>
    </location>
</feature>
<evidence type="ECO:0000313" key="3">
    <source>
        <dbReference type="Proteomes" id="UP000266258"/>
    </source>
</evidence>
<keyword evidence="1" id="KW-1133">Transmembrane helix</keyword>
<evidence type="ECO:0000256" key="1">
    <source>
        <dbReference type="SAM" id="Phobius"/>
    </source>
</evidence>
<proteinExistence type="predicted"/>
<comment type="caution">
    <text evidence="2">The sequence shown here is derived from an EMBL/GenBank/DDBJ whole genome shotgun (WGS) entry which is preliminary data.</text>
</comment>
<evidence type="ECO:0000313" key="2">
    <source>
        <dbReference type="EMBL" id="RIY31698.1"/>
    </source>
</evidence>
<feature type="transmembrane region" description="Helical" evidence="1">
    <location>
        <begin position="7"/>
        <end position="24"/>
    </location>
</feature>
<protein>
    <submittedName>
        <fullName evidence="2">Uncharacterized protein</fullName>
    </submittedName>
</protein>
<keyword evidence="1" id="KW-0812">Transmembrane</keyword>
<feature type="transmembrane region" description="Helical" evidence="1">
    <location>
        <begin position="200"/>
        <end position="218"/>
    </location>
</feature>
<keyword evidence="1" id="KW-0472">Membrane</keyword>
<dbReference type="AlphaFoldDB" id="A0A3A1Y3A9"/>
<name>A0A3A1Y3A9_9GAMM</name>
<dbReference type="Proteomes" id="UP000266258">
    <property type="component" value="Unassembled WGS sequence"/>
</dbReference>
<dbReference type="OrthoDB" id="5676488at2"/>